<protein>
    <submittedName>
        <fullName evidence="1">Uncharacterized protein</fullName>
    </submittedName>
</protein>
<evidence type="ECO:0000313" key="1">
    <source>
        <dbReference type="EMBL" id="MFD2617030.1"/>
    </source>
</evidence>
<comment type="caution">
    <text evidence="1">The sequence shown here is derived from an EMBL/GenBank/DDBJ whole genome shotgun (WGS) entry which is preliminary data.</text>
</comment>
<gene>
    <name evidence="1" type="ORF">ACFSTF_06850</name>
</gene>
<accession>A0ABW5PQ70</accession>
<sequence length="76" mass="8666">MELMCDRIGIIQKGKLIGVQTVNEFVHSDTNQQVQFYVDKPKKSSQVIIESLSLSNVIQGDTYRTFNNQRTNSISM</sequence>
<organism evidence="1 2">
    <name type="scientific">Terrilactibacillus laevilacticus</name>
    <dbReference type="NCBI Taxonomy" id="1380157"/>
    <lineage>
        <taxon>Bacteria</taxon>
        <taxon>Bacillati</taxon>
        <taxon>Bacillota</taxon>
        <taxon>Bacilli</taxon>
        <taxon>Bacillales</taxon>
        <taxon>Bacillaceae</taxon>
        <taxon>Terrilactibacillus</taxon>
    </lineage>
</organism>
<proteinExistence type="predicted"/>
<name>A0ABW5PQ70_9BACI</name>
<dbReference type="EMBL" id="JBHUMR010000008">
    <property type="protein sequence ID" value="MFD2617030.1"/>
    <property type="molecule type" value="Genomic_DNA"/>
</dbReference>
<keyword evidence="2" id="KW-1185">Reference proteome</keyword>
<dbReference type="Proteomes" id="UP001597458">
    <property type="component" value="Unassembled WGS sequence"/>
</dbReference>
<dbReference type="RefSeq" id="WP_386081393.1">
    <property type="nucleotide sequence ID" value="NZ_JBHUMR010000008.1"/>
</dbReference>
<evidence type="ECO:0000313" key="2">
    <source>
        <dbReference type="Proteomes" id="UP001597458"/>
    </source>
</evidence>
<reference evidence="2" key="1">
    <citation type="journal article" date="2019" name="Int. J. Syst. Evol. Microbiol.">
        <title>The Global Catalogue of Microorganisms (GCM) 10K type strain sequencing project: providing services to taxonomists for standard genome sequencing and annotation.</title>
        <authorList>
            <consortium name="The Broad Institute Genomics Platform"/>
            <consortium name="The Broad Institute Genome Sequencing Center for Infectious Disease"/>
            <person name="Wu L."/>
            <person name="Ma J."/>
        </authorList>
    </citation>
    <scope>NUCLEOTIDE SEQUENCE [LARGE SCALE GENOMIC DNA]</scope>
    <source>
        <strain evidence="2">TISTR 2241</strain>
    </source>
</reference>